<sequence length="292" mass="32255">MPKGGNNKAKQLDAGAESRVEANASTGSTGDTAQNSSANGQQVLDAISPLKQELFNKIDKKANQTQEELRSAVGTINKRLDDNETRTTDLEVGVSTNADAIAALESEVLNMKKDLITLKARCEDLEARSRRCNIRVTGVKEGREHGKHPSQFVATLLKDALGLDKSPCLDRAHRSLRAMPTQEDQPPRAFTVKCHYYTEKEMLLKRAAESRFGLITTADGDRIRLLPDFTQAVSKQRAAFTEVWNLLRGCVGVRYGLRYPATPRITTADGHESTFKDPRSAKDFVLREIKSA</sequence>
<protein>
    <submittedName>
        <fullName evidence="3">Uncharacterized protein</fullName>
    </submittedName>
</protein>
<keyword evidence="4" id="KW-1185">Reference proteome</keyword>
<proteinExistence type="predicted"/>
<dbReference type="InterPro" id="IPR042566">
    <property type="entry name" value="L1_C"/>
</dbReference>
<evidence type="ECO:0000313" key="4">
    <source>
        <dbReference type="Proteomes" id="UP001497482"/>
    </source>
</evidence>
<evidence type="ECO:0000256" key="1">
    <source>
        <dbReference type="SAM" id="Coils"/>
    </source>
</evidence>
<feature type="coiled-coil region" evidence="1">
    <location>
        <begin position="101"/>
        <end position="128"/>
    </location>
</feature>
<dbReference type="PANTHER" id="PTHR11505">
    <property type="entry name" value="L1 TRANSPOSABLE ELEMENT-RELATED"/>
    <property type="match status" value="1"/>
</dbReference>
<dbReference type="AlphaFoldDB" id="A0AAV2JHZ2"/>
<accession>A0AAV2JHZ2</accession>
<gene>
    <name evidence="3" type="ORF">KC01_LOCUS8591</name>
</gene>
<organism evidence="3 4">
    <name type="scientific">Knipowitschia caucasica</name>
    <name type="common">Caucasian dwarf goby</name>
    <name type="synonym">Pomatoschistus caucasicus</name>
    <dbReference type="NCBI Taxonomy" id="637954"/>
    <lineage>
        <taxon>Eukaryota</taxon>
        <taxon>Metazoa</taxon>
        <taxon>Chordata</taxon>
        <taxon>Craniata</taxon>
        <taxon>Vertebrata</taxon>
        <taxon>Euteleostomi</taxon>
        <taxon>Actinopterygii</taxon>
        <taxon>Neopterygii</taxon>
        <taxon>Teleostei</taxon>
        <taxon>Neoteleostei</taxon>
        <taxon>Acanthomorphata</taxon>
        <taxon>Gobiaria</taxon>
        <taxon>Gobiiformes</taxon>
        <taxon>Gobioidei</taxon>
        <taxon>Gobiidae</taxon>
        <taxon>Gobiinae</taxon>
        <taxon>Knipowitschia</taxon>
    </lineage>
</organism>
<keyword evidence="1" id="KW-0175">Coiled coil</keyword>
<reference evidence="3 4" key="1">
    <citation type="submission" date="2024-04" db="EMBL/GenBank/DDBJ databases">
        <authorList>
            <person name="Waldvogel A.-M."/>
            <person name="Schoenle A."/>
        </authorList>
    </citation>
    <scope>NUCLEOTIDE SEQUENCE [LARGE SCALE GENOMIC DNA]</scope>
</reference>
<dbReference type="Proteomes" id="UP001497482">
    <property type="component" value="Chromosome 13"/>
</dbReference>
<dbReference type="Gene3D" id="1.20.5.340">
    <property type="match status" value="1"/>
</dbReference>
<dbReference type="EMBL" id="OZ035835">
    <property type="protein sequence ID" value="CAL1577214.1"/>
    <property type="molecule type" value="Genomic_DNA"/>
</dbReference>
<evidence type="ECO:0000313" key="3">
    <source>
        <dbReference type="EMBL" id="CAL1577214.1"/>
    </source>
</evidence>
<dbReference type="Gene3D" id="3.30.250.20">
    <property type="entry name" value="L1 transposable element, C-terminal domain"/>
    <property type="match status" value="1"/>
</dbReference>
<feature type="region of interest" description="Disordered" evidence="2">
    <location>
        <begin position="1"/>
        <end position="40"/>
    </location>
</feature>
<name>A0AAV2JHZ2_KNICA</name>
<dbReference type="InterPro" id="IPR004244">
    <property type="entry name" value="Transposase_22"/>
</dbReference>
<feature type="compositionally biased region" description="Polar residues" evidence="2">
    <location>
        <begin position="23"/>
        <end position="40"/>
    </location>
</feature>
<evidence type="ECO:0000256" key="2">
    <source>
        <dbReference type="SAM" id="MobiDB-lite"/>
    </source>
</evidence>